<accession>A0ABV9T1H9</accession>
<proteinExistence type="predicted"/>
<dbReference type="SUPFAM" id="SSF55811">
    <property type="entry name" value="Nudix"/>
    <property type="match status" value="1"/>
</dbReference>
<feature type="domain" description="Nudix hydrolase" evidence="7">
    <location>
        <begin position="47"/>
        <end position="181"/>
    </location>
</feature>
<dbReference type="GO" id="GO:0035539">
    <property type="term" value="F:8-oxo-7,8-dihydrodeoxyguanosine triphosphate pyrophosphatase activity"/>
    <property type="evidence" value="ECO:0007669"/>
    <property type="project" value="UniProtKB-EC"/>
</dbReference>
<protein>
    <submittedName>
        <fullName evidence="8">NUDIX hydrolase</fullName>
        <ecNumber evidence="8">3.6.1.55</ecNumber>
    </submittedName>
</protein>
<keyword evidence="6" id="KW-0464">Manganese</keyword>
<dbReference type="PANTHER" id="PTHR12992:SF11">
    <property type="entry name" value="MITOCHONDRIAL COENZYME A DIPHOSPHATASE NUDT8"/>
    <property type="match status" value="1"/>
</dbReference>
<dbReference type="InterPro" id="IPR045121">
    <property type="entry name" value="CoAse"/>
</dbReference>
<evidence type="ECO:0000256" key="3">
    <source>
        <dbReference type="ARBA" id="ARBA00022723"/>
    </source>
</evidence>
<comment type="caution">
    <text evidence="8">The sequence shown here is derived from an EMBL/GenBank/DDBJ whole genome shotgun (WGS) entry which is preliminary data.</text>
</comment>
<gene>
    <name evidence="8" type="ORF">ACFPFU_11810</name>
</gene>
<dbReference type="Gene3D" id="3.90.79.10">
    <property type="entry name" value="Nucleoside Triphosphate Pyrophosphohydrolase"/>
    <property type="match status" value="1"/>
</dbReference>
<dbReference type="EMBL" id="JBHSJJ010000006">
    <property type="protein sequence ID" value="MFC4872376.1"/>
    <property type="molecule type" value="Genomic_DNA"/>
</dbReference>
<dbReference type="CDD" id="cd03426">
    <property type="entry name" value="NUDIX_CoAse_Nudt7"/>
    <property type="match status" value="1"/>
</dbReference>
<dbReference type="InterPro" id="IPR000086">
    <property type="entry name" value="NUDIX_hydrolase_dom"/>
</dbReference>
<keyword evidence="5" id="KW-0460">Magnesium</keyword>
<comment type="cofactor">
    <cofactor evidence="2">
        <name>Mg(2+)</name>
        <dbReference type="ChEBI" id="CHEBI:18420"/>
    </cofactor>
</comment>
<evidence type="ECO:0000256" key="5">
    <source>
        <dbReference type="ARBA" id="ARBA00022842"/>
    </source>
</evidence>
<dbReference type="Proteomes" id="UP001595818">
    <property type="component" value="Unassembled WGS sequence"/>
</dbReference>
<reference evidence="9" key="1">
    <citation type="journal article" date="2019" name="Int. J. Syst. Evol. Microbiol.">
        <title>The Global Catalogue of Microorganisms (GCM) 10K type strain sequencing project: providing services to taxonomists for standard genome sequencing and annotation.</title>
        <authorList>
            <consortium name="The Broad Institute Genomics Platform"/>
            <consortium name="The Broad Institute Genome Sequencing Center for Infectious Disease"/>
            <person name="Wu L."/>
            <person name="Ma J."/>
        </authorList>
    </citation>
    <scope>NUCLEOTIDE SEQUENCE [LARGE SCALE GENOMIC DNA]</scope>
    <source>
        <strain evidence="9">CGMCC 4.7466</strain>
    </source>
</reference>
<comment type="cofactor">
    <cofactor evidence="1">
        <name>Mn(2+)</name>
        <dbReference type="ChEBI" id="CHEBI:29035"/>
    </cofactor>
</comment>
<name>A0ABV9T1H9_9BACT</name>
<keyword evidence="9" id="KW-1185">Reference proteome</keyword>
<evidence type="ECO:0000313" key="9">
    <source>
        <dbReference type="Proteomes" id="UP001595818"/>
    </source>
</evidence>
<evidence type="ECO:0000256" key="6">
    <source>
        <dbReference type="ARBA" id="ARBA00023211"/>
    </source>
</evidence>
<dbReference type="Pfam" id="PF00293">
    <property type="entry name" value="NUDIX"/>
    <property type="match status" value="1"/>
</dbReference>
<evidence type="ECO:0000256" key="1">
    <source>
        <dbReference type="ARBA" id="ARBA00001936"/>
    </source>
</evidence>
<evidence type="ECO:0000259" key="7">
    <source>
        <dbReference type="PROSITE" id="PS51462"/>
    </source>
</evidence>
<evidence type="ECO:0000313" key="8">
    <source>
        <dbReference type="EMBL" id="MFC4872376.1"/>
    </source>
</evidence>
<keyword evidence="3" id="KW-0479">Metal-binding</keyword>
<dbReference type="PROSITE" id="PS51462">
    <property type="entry name" value="NUDIX"/>
    <property type="match status" value="1"/>
</dbReference>
<dbReference type="InterPro" id="IPR015797">
    <property type="entry name" value="NUDIX_hydrolase-like_dom_sf"/>
</dbReference>
<sequence>MMKDFLTLINKLERGLKQPLPGRKGQIIMAPQPVEEERFAPDPGNDTRKGAVMILIYPDRALSKVPFIKRAVYPGAHSGQVSFPGGKWEQTDLDLEATAIRETEEELGVEGSRISVIGELTPLYIPPSNFTVQPFVGFTENEPVFNPDPREVARVISCDFYTLLDYKIRKEKLLDLKGGAKINAPYFAIANEMVWGATAMILSELLSILESIGE</sequence>
<evidence type="ECO:0000256" key="4">
    <source>
        <dbReference type="ARBA" id="ARBA00022801"/>
    </source>
</evidence>
<keyword evidence="4 8" id="KW-0378">Hydrolase</keyword>
<dbReference type="PANTHER" id="PTHR12992">
    <property type="entry name" value="NUDIX HYDROLASE"/>
    <property type="match status" value="1"/>
</dbReference>
<dbReference type="RefSeq" id="WP_377064716.1">
    <property type="nucleotide sequence ID" value="NZ_JBHSJJ010000006.1"/>
</dbReference>
<evidence type="ECO:0000256" key="2">
    <source>
        <dbReference type="ARBA" id="ARBA00001946"/>
    </source>
</evidence>
<dbReference type="EC" id="3.6.1.55" evidence="8"/>
<organism evidence="8 9">
    <name type="scientific">Negadavirga shengliensis</name>
    <dbReference type="NCBI Taxonomy" id="1389218"/>
    <lineage>
        <taxon>Bacteria</taxon>
        <taxon>Pseudomonadati</taxon>
        <taxon>Bacteroidota</taxon>
        <taxon>Cytophagia</taxon>
        <taxon>Cytophagales</taxon>
        <taxon>Cyclobacteriaceae</taxon>
        <taxon>Negadavirga</taxon>
    </lineage>
</organism>